<organism evidence="1 2">
    <name type="scientific">Irpex rosettiformis</name>
    <dbReference type="NCBI Taxonomy" id="378272"/>
    <lineage>
        <taxon>Eukaryota</taxon>
        <taxon>Fungi</taxon>
        <taxon>Dikarya</taxon>
        <taxon>Basidiomycota</taxon>
        <taxon>Agaricomycotina</taxon>
        <taxon>Agaricomycetes</taxon>
        <taxon>Polyporales</taxon>
        <taxon>Irpicaceae</taxon>
        <taxon>Irpex</taxon>
    </lineage>
</organism>
<reference evidence="1" key="1">
    <citation type="journal article" date="2021" name="Environ. Microbiol.">
        <title>Gene family expansions and transcriptome signatures uncover fungal adaptations to wood decay.</title>
        <authorList>
            <person name="Hage H."/>
            <person name="Miyauchi S."/>
            <person name="Viragh M."/>
            <person name="Drula E."/>
            <person name="Min B."/>
            <person name="Chaduli D."/>
            <person name="Navarro D."/>
            <person name="Favel A."/>
            <person name="Norest M."/>
            <person name="Lesage-Meessen L."/>
            <person name="Balint B."/>
            <person name="Merenyi Z."/>
            <person name="de Eugenio L."/>
            <person name="Morin E."/>
            <person name="Martinez A.T."/>
            <person name="Baldrian P."/>
            <person name="Stursova M."/>
            <person name="Martinez M.J."/>
            <person name="Novotny C."/>
            <person name="Magnuson J.K."/>
            <person name="Spatafora J.W."/>
            <person name="Maurice S."/>
            <person name="Pangilinan J."/>
            <person name="Andreopoulos W."/>
            <person name="LaButti K."/>
            <person name="Hundley H."/>
            <person name="Na H."/>
            <person name="Kuo A."/>
            <person name="Barry K."/>
            <person name="Lipzen A."/>
            <person name="Henrissat B."/>
            <person name="Riley R."/>
            <person name="Ahrendt S."/>
            <person name="Nagy L.G."/>
            <person name="Grigoriev I.V."/>
            <person name="Martin F."/>
            <person name="Rosso M.N."/>
        </authorList>
    </citation>
    <scope>NUCLEOTIDE SEQUENCE</scope>
    <source>
        <strain evidence="1">CBS 384.51</strain>
    </source>
</reference>
<evidence type="ECO:0000313" key="1">
    <source>
        <dbReference type="EMBL" id="KAI0092774.1"/>
    </source>
</evidence>
<name>A0ACB8UEV0_9APHY</name>
<comment type="caution">
    <text evidence="1">The sequence shown here is derived from an EMBL/GenBank/DDBJ whole genome shotgun (WGS) entry which is preliminary data.</text>
</comment>
<evidence type="ECO:0000313" key="2">
    <source>
        <dbReference type="Proteomes" id="UP001055072"/>
    </source>
</evidence>
<sequence length="340" mass="38709">MKPWLLSTAAPNAHKYPVKPYEAFTKKHILHGVGLRLSIPYLCLLCSVGHEVTAIPEGNVRICHAPPQPPPPARVSRRYTTTSLLFFVNNNHGMSINYISSYAKAQLYWIVRLKYWGLMCPVSSSFAFYFEIDVGRKVEAFEVVTVWLRLRRRSFNGELNEYMARMLGIVSFASWTVSDIYDFNLRLPRSSLTVLIFTSQALISNGADYNAMDGLSEASYDLFDMPNIRLRIENFGRREVQRVIRISDNIRSQQSRVWTSRVLYLRKWDELTEMKILSAKYRVRVMDSSRPRLQSGTTNMHEILIVARAHGTATQGSQKASTSFPPPANNVGTSAHTVPP</sequence>
<accession>A0ACB8UEV0</accession>
<dbReference type="EMBL" id="MU274903">
    <property type="protein sequence ID" value="KAI0092774.1"/>
    <property type="molecule type" value="Genomic_DNA"/>
</dbReference>
<protein>
    <submittedName>
        <fullName evidence="1">Uncharacterized protein</fullName>
    </submittedName>
</protein>
<proteinExistence type="predicted"/>
<keyword evidence="2" id="KW-1185">Reference proteome</keyword>
<dbReference type="Proteomes" id="UP001055072">
    <property type="component" value="Unassembled WGS sequence"/>
</dbReference>
<gene>
    <name evidence="1" type="ORF">BDY19DRAFT_903532</name>
</gene>